<evidence type="ECO:0000313" key="4">
    <source>
        <dbReference type="EMBL" id="MET2832127.1"/>
    </source>
</evidence>
<dbReference type="InterPro" id="IPR014347">
    <property type="entry name" value="Tautomerase/MIF_sf"/>
</dbReference>
<dbReference type="RefSeq" id="WP_354464352.1">
    <property type="nucleotide sequence ID" value="NZ_JBEWSZ010000007.1"/>
</dbReference>
<comment type="caution">
    <text evidence="4">The sequence shown here is derived from an EMBL/GenBank/DDBJ whole genome shotgun (WGS) entry which is preliminary data.</text>
</comment>
<evidence type="ECO:0000256" key="1">
    <source>
        <dbReference type="ARBA" id="ARBA00006723"/>
    </source>
</evidence>
<gene>
    <name evidence="4" type="ORF">ABVQ20_34785</name>
</gene>
<name>A0ABV2DQ17_9HYPH</name>
<proteinExistence type="inferred from homology"/>
<accession>A0ABV2DQ17</accession>
<keyword evidence="2 4" id="KW-0413">Isomerase</keyword>
<organism evidence="4 5">
    <name type="scientific">Mesorhizobium shangrilense</name>
    <dbReference type="NCBI Taxonomy" id="460060"/>
    <lineage>
        <taxon>Bacteria</taxon>
        <taxon>Pseudomonadati</taxon>
        <taxon>Pseudomonadota</taxon>
        <taxon>Alphaproteobacteria</taxon>
        <taxon>Hyphomicrobiales</taxon>
        <taxon>Phyllobacteriaceae</taxon>
        <taxon>Mesorhizobium</taxon>
    </lineage>
</organism>
<keyword evidence="5" id="KW-1185">Reference proteome</keyword>
<evidence type="ECO:0000313" key="5">
    <source>
        <dbReference type="Proteomes" id="UP001548832"/>
    </source>
</evidence>
<dbReference type="Gene3D" id="3.30.429.10">
    <property type="entry name" value="Macrophage Migration Inhibitory Factor"/>
    <property type="match status" value="1"/>
</dbReference>
<dbReference type="Proteomes" id="UP001548832">
    <property type="component" value="Unassembled WGS sequence"/>
</dbReference>
<dbReference type="SUPFAM" id="SSF55331">
    <property type="entry name" value="Tautomerase/MIF"/>
    <property type="match status" value="1"/>
</dbReference>
<dbReference type="InterPro" id="IPR004370">
    <property type="entry name" value="4-OT-like_dom"/>
</dbReference>
<dbReference type="PANTHER" id="PTHR35530:SF2">
    <property type="entry name" value="BSL4019 PROTEIN"/>
    <property type="match status" value="1"/>
</dbReference>
<dbReference type="EMBL" id="JBEWSZ010000007">
    <property type="protein sequence ID" value="MET2832127.1"/>
    <property type="molecule type" value="Genomic_DNA"/>
</dbReference>
<comment type="similarity">
    <text evidence="1">Belongs to the 4-oxalocrotonate tautomerase family.</text>
</comment>
<evidence type="ECO:0000256" key="2">
    <source>
        <dbReference type="ARBA" id="ARBA00023235"/>
    </source>
</evidence>
<evidence type="ECO:0000259" key="3">
    <source>
        <dbReference type="Pfam" id="PF01361"/>
    </source>
</evidence>
<dbReference type="EC" id="5.3.2.6" evidence="4"/>
<sequence>MPTISVRLLKGRSIDQKREFVEVVTREAARILKCGPDAVEIVFEDVEKHDWGIGGKLVADK</sequence>
<dbReference type="NCBIfam" id="NF001966">
    <property type="entry name" value="PRK00745.1"/>
    <property type="match status" value="1"/>
</dbReference>
<dbReference type="Pfam" id="PF01361">
    <property type="entry name" value="Tautomerase"/>
    <property type="match status" value="1"/>
</dbReference>
<reference evidence="4 5" key="1">
    <citation type="submission" date="2024-06" db="EMBL/GenBank/DDBJ databases">
        <authorList>
            <person name="Kim D.-U."/>
        </authorList>
    </citation>
    <scope>NUCLEOTIDE SEQUENCE [LARGE SCALE GENOMIC DNA]</scope>
    <source>
        <strain evidence="4 5">KACC15460</strain>
    </source>
</reference>
<dbReference type="PANTHER" id="PTHR35530">
    <property type="entry name" value="TAUTOMERASE-RELATED"/>
    <property type="match status" value="1"/>
</dbReference>
<dbReference type="GO" id="GO:0016853">
    <property type="term" value="F:isomerase activity"/>
    <property type="evidence" value="ECO:0007669"/>
    <property type="project" value="UniProtKB-KW"/>
</dbReference>
<feature type="domain" description="4-oxalocrotonate tautomerase-like" evidence="3">
    <location>
        <begin position="2"/>
        <end position="60"/>
    </location>
</feature>
<protein>
    <submittedName>
        <fullName evidence="4">4-oxalocrotonate tautomerase</fullName>
        <ecNumber evidence="4">5.3.2.6</ecNumber>
    </submittedName>
</protein>